<name>A0A6J1DBB8_MOMCH</name>
<dbReference type="GO" id="GO:0006355">
    <property type="term" value="P:regulation of DNA-templated transcription"/>
    <property type="evidence" value="ECO:0007669"/>
    <property type="project" value="InterPro"/>
</dbReference>
<evidence type="ECO:0000256" key="3">
    <source>
        <dbReference type="ARBA" id="ARBA00011726"/>
    </source>
</evidence>
<keyword evidence="5 10" id="KW-0805">Transcription regulation</keyword>
<evidence type="ECO:0000256" key="4">
    <source>
        <dbReference type="ARBA" id="ARBA00022491"/>
    </source>
</evidence>
<dbReference type="PANTHER" id="PTHR31734:SF114">
    <property type="entry name" value="AUXIN-RESPONSIVE PROTEIN IAA32"/>
    <property type="match status" value="1"/>
</dbReference>
<evidence type="ECO:0000256" key="5">
    <source>
        <dbReference type="ARBA" id="ARBA00023015"/>
    </source>
</evidence>
<comment type="subcellular location">
    <subcellularLocation>
        <location evidence="1 10">Nucleus</location>
    </subcellularLocation>
</comment>
<proteinExistence type="inferred from homology"/>
<protein>
    <recommendedName>
        <fullName evidence="10">Auxin-responsive protein</fullName>
    </recommendedName>
</protein>
<dbReference type="RefSeq" id="XP_022150662.1">
    <property type="nucleotide sequence ID" value="XM_022294970.1"/>
</dbReference>
<dbReference type="InterPro" id="IPR033389">
    <property type="entry name" value="AUX/IAA_dom"/>
</dbReference>
<dbReference type="Proteomes" id="UP000504603">
    <property type="component" value="Unplaced"/>
</dbReference>
<dbReference type="OrthoDB" id="1900465at2759"/>
<evidence type="ECO:0000256" key="2">
    <source>
        <dbReference type="ARBA" id="ARBA00006728"/>
    </source>
</evidence>
<comment type="subunit">
    <text evidence="3 10">Homodimers and heterodimers.</text>
</comment>
<evidence type="ECO:0000256" key="10">
    <source>
        <dbReference type="RuleBase" id="RU004549"/>
    </source>
</evidence>
<evidence type="ECO:0000256" key="9">
    <source>
        <dbReference type="ARBA" id="ARBA00025283"/>
    </source>
</evidence>
<dbReference type="GeneID" id="111018740"/>
<dbReference type="PANTHER" id="PTHR31734">
    <property type="entry name" value="AUXIN-RESPONSIVE PROTEIN IAA17"/>
    <property type="match status" value="1"/>
</dbReference>
<dbReference type="KEGG" id="mcha:111018740"/>
<dbReference type="PROSITE" id="PS51745">
    <property type="entry name" value="PB1"/>
    <property type="match status" value="1"/>
</dbReference>
<evidence type="ECO:0000256" key="6">
    <source>
        <dbReference type="ARBA" id="ARBA00023163"/>
    </source>
</evidence>
<evidence type="ECO:0000256" key="1">
    <source>
        <dbReference type="ARBA" id="ARBA00004123"/>
    </source>
</evidence>
<dbReference type="GO" id="GO:0005634">
    <property type="term" value="C:nucleus"/>
    <property type="evidence" value="ECO:0007669"/>
    <property type="project" value="UniProtKB-SubCell"/>
</dbReference>
<evidence type="ECO:0000256" key="8">
    <source>
        <dbReference type="ARBA" id="ARBA00023294"/>
    </source>
</evidence>
<dbReference type="GO" id="GO:0009734">
    <property type="term" value="P:auxin-activated signaling pathway"/>
    <property type="evidence" value="ECO:0007669"/>
    <property type="project" value="UniProtKB-UniRule"/>
</dbReference>
<reference evidence="13" key="1">
    <citation type="submission" date="2025-08" db="UniProtKB">
        <authorList>
            <consortium name="RefSeq"/>
        </authorList>
    </citation>
    <scope>IDENTIFICATION</scope>
    <source>
        <strain evidence="13">OHB3-1</strain>
    </source>
</reference>
<sequence length="90" mass="10431">MDGVIVGRKVCIFRHSSYSSLALQLEDMFGRQCESGLKLFETDSEYNLFYKGGDEIWRSVGDVPWKQFVEGVKRLRIARKDEAFVVIHQN</sequence>
<feature type="domain" description="PB1" evidence="11">
    <location>
        <begin position="1"/>
        <end position="82"/>
    </location>
</feature>
<evidence type="ECO:0000313" key="12">
    <source>
        <dbReference type="Proteomes" id="UP000504603"/>
    </source>
</evidence>
<comment type="function">
    <text evidence="9">Aux/IAA proteins are short-lived transcriptional factors that function as repressors of early auxin response genes at low auxin concentrations. Repression is thought to result from the interaction with auxin response factors (ARFs), proteins that bind to the auxin-responsive promoter element (AuxRE). Formation of heterodimers with ARF proteins may alter their ability to modulate early auxin response genes expression.</text>
</comment>
<evidence type="ECO:0000256" key="7">
    <source>
        <dbReference type="ARBA" id="ARBA00023242"/>
    </source>
</evidence>
<keyword evidence="12" id="KW-1185">Reference proteome</keyword>
<dbReference type="AlphaFoldDB" id="A0A6J1DBB8"/>
<dbReference type="InterPro" id="IPR053793">
    <property type="entry name" value="PB1-like"/>
</dbReference>
<comment type="similarity">
    <text evidence="2 10">Belongs to the Aux/IAA family.</text>
</comment>
<dbReference type="InterPro" id="IPR003311">
    <property type="entry name" value="AUX_IAA"/>
</dbReference>
<keyword evidence="4 10" id="KW-0678">Repressor</keyword>
<evidence type="ECO:0000259" key="11">
    <source>
        <dbReference type="PROSITE" id="PS51745"/>
    </source>
</evidence>
<keyword evidence="6 10" id="KW-0804">Transcription</keyword>
<keyword evidence="7 10" id="KW-0539">Nucleus</keyword>
<evidence type="ECO:0000313" key="13">
    <source>
        <dbReference type="RefSeq" id="XP_022150662.1"/>
    </source>
</evidence>
<dbReference type="Pfam" id="PF02309">
    <property type="entry name" value="AUX_IAA"/>
    <property type="match status" value="1"/>
</dbReference>
<gene>
    <name evidence="13" type="primary">LOC111018740</name>
</gene>
<accession>A0A6J1DBB8</accession>
<dbReference type="Gene3D" id="3.10.20.90">
    <property type="entry name" value="Phosphatidylinositol 3-kinase Catalytic Subunit, Chain A, domain 1"/>
    <property type="match status" value="1"/>
</dbReference>
<keyword evidence="8 10" id="KW-0927">Auxin signaling pathway</keyword>
<organism evidence="12 13">
    <name type="scientific">Momordica charantia</name>
    <name type="common">Bitter gourd</name>
    <name type="synonym">Balsam pear</name>
    <dbReference type="NCBI Taxonomy" id="3673"/>
    <lineage>
        <taxon>Eukaryota</taxon>
        <taxon>Viridiplantae</taxon>
        <taxon>Streptophyta</taxon>
        <taxon>Embryophyta</taxon>
        <taxon>Tracheophyta</taxon>
        <taxon>Spermatophyta</taxon>
        <taxon>Magnoliopsida</taxon>
        <taxon>eudicotyledons</taxon>
        <taxon>Gunneridae</taxon>
        <taxon>Pentapetalae</taxon>
        <taxon>rosids</taxon>
        <taxon>fabids</taxon>
        <taxon>Cucurbitales</taxon>
        <taxon>Cucurbitaceae</taxon>
        <taxon>Momordiceae</taxon>
        <taxon>Momordica</taxon>
    </lineage>
</organism>